<dbReference type="GO" id="GO:0006935">
    <property type="term" value="P:chemotaxis"/>
    <property type="evidence" value="ECO:0007669"/>
    <property type="project" value="InterPro"/>
</dbReference>
<comment type="caution">
    <text evidence="5">The sequence shown here is derived from an EMBL/GenBank/DDBJ whole genome shotgun (WGS) entry which is preliminary data.</text>
</comment>
<name>Q1JWP1_DESA6</name>
<keyword evidence="1 3" id="KW-0807">Transducer</keyword>
<comment type="similarity">
    <text evidence="2">Belongs to the methyl-accepting chemotaxis (MCP) protein family.</text>
</comment>
<evidence type="ECO:0000256" key="2">
    <source>
        <dbReference type="ARBA" id="ARBA00029447"/>
    </source>
</evidence>
<dbReference type="EMBL" id="AAEW02000020">
    <property type="protein sequence ID" value="EAT14638.1"/>
    <property type="molecule type" value="Genomic_DNA"/>
</dbReference>
<dbReference type="Proteomes" id="UP000005695">
    <property type="component" value="Unassembled WGS sequence"/>
</dbReference>
<proteinExistence type="inferred from homology"/>
<feature type="domain" description="Methyl-accepting transducer" evidence="4">
    <location>
        <begin position="165"/>
        <end position="315"/>
    </location>
</feature>
<dbReference type="InterPro" id="IPR004090">
    <property type="entry name" value="Chemotax_Me-accpt_rcpt"/>
</dbReference>
<dbReference type="GO" id="GO:0016020">
    <property type="term" value="C:membrane"/>
    <property type="evidence" value="ECO:0007669"/>
    <property type="project" value="InterPro"/>
</dbReference>
<dbReference type="Gene3D" id="1.10.287.950">
    <property type="entry name" value="Methyl-accepting chemotaxis protein"/>
    <property type="match status" value="1"/>
</dbReference>
<evidence type="ECO:0000256" key="1">
    <source>
        <dbReference type="ARBA" id="ARBA00023224"/>
    </source>
</evidence>
<dbReference type="PROSITE" id="PS50111">
    <property type="entry name" value="CHEMOTAXIS_TRANSDUC_2"/>
    <property type="match status" value="1"/>
</dbReference>
<dbReference type="GO" id="GO:0007165">
    <property type="term" value="P:signal transduction"/>
    <property type="evidence" value="ECO:0007669"/>
    <property type="project" value="UniProtKB-KW"/>
</dbReference>
<dbReference type="RefSeq" id="WP_006002318.1">
    <property type="nucleotide sequence ID" value="NZ_AAEW02000020.1"/>
</dbReference>
<sequence>MLKKVTVISALLLVGVFSGTLLWSKTVWMPLFVFISAVSGWSLAYSKKNCERSSSDGDIDNSHPLLSETQVLLKSLQQEVSSQCQDGQQENSQVQTILSDAIEKLINSFTTLENLTQEQKTLALGIIHGDCRNDTTNADSFQQLFKQIEDVMQRLLDATIENNTQTRQLMTSMDITQGQFQKVLGMLGEVRKIADQTNLLAINAAVEAARAGNAGKGFAVVAEEVRNLSIRSNRFSEKIDTSVQQISKAFEDVTLSIKCLSERSDQLVQEEQDHIGHAMGRARNFNDVVERSARDISDRAESVSQQVRQAVTSLQFQDMATQVIDTVNKRLQSLDILVRDLNVKIEQTDGSENQIQQLERFLLESTDLVKASHHNPVSQKNMDEGDIELF</sequence>
<dbReference type="PANTHER" id="PTHR32089:SF41">
    <property type="entry name" value="METHYL-ACCEPTING CHEMOTAXIS PROTEIN"/>
    <property type="match status" value="1"/>
</dbReference>
<organism evidence="5 6">
    <name type="scientific">Desulfuromonas acetoxidans (strain DSM 684 / 11070)</name>
    <dbReference type="NCBI Taxonomy" id="281689"/>
    <lineage>
        <taxon>Bacteria</taxon>
        <taxon>Pseudomonadati</taxon>
        <taxon>Thermodesulfobacteriota</taxon>
        <taxon>Desulfuromonadia</taxon>
        <taxon>Desulfuromonadales</taxon>
        <taxon>Desulfuromonadaceae</taxon>
        <taxon>Desulfuromonas</taxon>
    </lineage>
</organism>
<reference evidence="5" key="1">
    <citation type="submission" date="2006-05" db="EMBL/GenBank/DDBJ databases">
        <title>Annotation of the draft genome assembly of Desulfuromonas acetoxidans DSM 684.</title>
        <authorList>
            <consortium name="US DOE Joint Genome Institute (JGI-ORNL)"/>
            <person name="Larimer F."/>
            <person name="Land M."/>
            <person name="Hauser L."/>
        </authorList>
    </citation>
    <scope>NUCLEOTIDE SEQUENCE [LARGE SCALE GENOMIC DNA]</scope>
    <source>
        <strain evidence="5">DSM 684</strain>
    </source>
</reference>
<dbReference type="SUPFAM" id="SSF58104">
    <property type="entry name" value="Methyl-accepting chemotaxis protein (MCP) signaling domain"/>
    <property type="match status" value="1"/>
</dbReference>
<evidence type="ECO:0000313" key="6">
    <source>
        <dbReference type="Proteomes" id="UP000005695"/>
    </source>
</evidence>
<evidence type="ECO:0000256" key="3">
    <source>
        <dbReference type="PROSITE-ProRule" id="PRU00284"/>
    </source>
</evidence>
<dbReference type="GO" id="GO:0004888">
    <property type="term" value="F:transmembrane signaling receptor activity"/>
    <property type="evidence" value="ECO:0007669"/>
    <property type="project" value="InterPro"/>
</dbReference>
<accession>Q1JWP1</accession>
<evidence type="ECO:0000259" key="4">
    <source>
        <dbReference type="PROSITE" id="PS50111"/>
    </source>
</evidence>
<gene>
    <name evidence="5" type="ORF">Dace_0601</name>
</gene>
<dbReference type="PANTHER" id="PTHR32089">
    <property type="entry name" value="METHYL-ACCEPTING CHEMOTAXIS PROTEIN MCPB"/>
    <property type="match status" value="1"/>
</dbReference>
<protein>
    <submittedName>
        <fullName evidence="5">Methyl-accepting chemotaxis sensory transducer</fullName>
    </submittedName>
</protein>
<evidence type="ECO:0000313" key="5">
    <source>
        <dbReference type="EMBL" id="EAT14638.1"/>
    </source>
</evidence>
<dbReference type="AlphaFoldDB" id="Q1JWP1"/>
<keyword evidence="6" id="KW-1185">Reference proteome</keyword>
<dbReference type="PRINTS" id="PR00260">
    <property type="entry name" value="CHEMTRNSDUCR"/>
</dbReference>
<dbReference type="SMART" id="SM00283">
    <property type="entry name" value="MA"/>
    <property type="match status" value="1"/>
</dbReference>
<reference evidence="5" key="2">
    <citation type="submission" date="2006-05" db="EMBL/GenBank/DDBJ databases">
        <title>Sequencing of the draft genome and assembly of Desulfuromonas acetoxidans DSM 684.</title>
        <authorList>
            <consortium name="US DOE Joint Genome Institute (JGI-PGF)"/>
            <person name="Copeland A."/>
            <person name="Lucas S."/>
            <person name="Lapidus A."/>
            <person name="Barry K."/>
            <person name="Detter J.C."/>
            <person name="Glavina del Rio T."/>
            <person name="Hammon N."/>
            <person name="Israni S."/>
            <person name="Dalin E."/>
            <person name="Tice H."/>
            <person name="Bruce D."/>
            <person name="Pitluck S."/>
            <person name="Richardson P."/>
        </authorList>
    </citation>
    <scope>NUCLEOTIDE SEQUENCE [LARGE SCALE GENOMIC DNA]</scope>
    <source>
        <strain evidence="5">DSM 684</strain>
    </source>
</reference>
<dbReference type="Pfam" id="PF00015">
    <property type="entry name" value="MCPsignal"/>
    <property type="match status" value="1"/>
</dbReference>
<dbReference type="InterPro" id="IPR004089">
    <property type="entry name" value="MCPsignal_dom"/>
</dbReference>